<proteinExistence type="predicted"/>
<dbReference type="EMBL" id="LYDR01000033">
    <property type="protein sequence ID" value="ODA35531.1"/>
    <property type="molecule type" value="Genomic_DNA"/>
</dbReference>
<dbReference type="Proteomes" id="UP000094828">
    <property type="component" value="Unassembled WGS sequence"/>
</dbReference>
<evidence type="ECO:0000313" key="2">
    <source>
        <dbReference type="Proteomes" id="UP000094828"/>
    </source>
</evidence>
<gene>
    <name evidence="1" type="ORF">A6X21_17160</name>
</gene>
<accession>A0A1C3EQL0</accession>
<name>A0A1C3EQL0_9PLAN</name>
<organism evidence="1 2">
    <name type="scientific">Planctopirus hydrillae</name>
    <dbReference type="NCBI Taxonomy" id="1841610"/>
    <lineage>
        <taxon>Bacteria</taxon>
        <taxon>Pseudomonadati</taxon>
        <taxon>Planctomycetota</taxon>
        <taxon>Planctomycetia</taxon>
        <taxon>Planctomycetales</taxon>
        <taxon>Planctomycetaceae</taxon>
        <taxon>Planctopirus</taxon>
    </lineage>
</organism>
<protein>
    <submittedName>
        <fullName evidence="1">Uncharacterized protein</fullName>
    </submittedName>
</protein>
<keyword evidence="2" id="KW-1185">Reference proteome</keyword>
<sequence>MKPWNLVETPTVRHLAFGIWHLAYAKCQDQLRRVITQPSLIGEQKWVTILINRHPWVYL</sequence>
<comment type="caution">
    <text evidence="1">The sequence shown here is derived from an EMBL/GenBank/DDBJ whole genome shotgun (WGS) entry which is preliminary data.</text>
</comment>
<dbReference type="AlphaFoldDB" id="A0A1C3EQL0"/>
<reference evidence="1 2" key="1">
    <citation type="submission" date="2016-05" db="EMBL/GenBank/DDBJ databases">
        <title>Genomic and physiological characterization of Planctopirus sp. isolated from fresh water lake.</title>
        <authorList>
            <person name="Subhash Y."/>
            <person name="Ramana C."/>
        </authorList>
    </citation>
    <scope>NUCLEOTIDE SEQUENCE [LARGE SCALE GENOMIC DNA]</scope>
    <source>
        <strain evidence="1 2">JC280</strain>
    </source>
</reference>
<evidence type="ECO:0000313" key="1">
    <source>
        <dbReference type="EMBL" id="ODA35531.1"/>
    </source>
</evidence>